<feature type="domain" description="HTH luxR-type" evidence="5">
    <location>
        <begin position="147"/>
        <end position="212"/>
    </location>
</feature>
<keyword evidence="2" id="KW-0238">DNA-binding</keyword>
<dbReference type="SUPFAM" id="SSF46894">
    <property type="entry name" value="C-terminal effector domain of the bipartite response regulators"/>
    <property type="match status" value="1"/>
</dbReference>
<dbReference type="PROSITE" id="PS50110">
    <property type="entry name" value="RESPONSE_REGULATORY"/>
    <property type="match status" value="1"/>
</dbReference>
<evidence type="ECO:0000259" key="6">
    <source>
        <dbReference type="PROSITE" id="PS50110"/>
    </source>
</evidence>
<dbReference type="InterPro" id="IPR001789">
    <property type="entry name" value="Sig_transdc_resp-reg_receiver"/>
</dbReference>
<evidence type="ECO:0000256" key="4">
    <source>
        <dbReference type="PROSITE-ProRule" id="PRU00169"/>
    </source>
</evidence>
<dbReference type="Pfam" id="PF00072">
    <property type="entry name" value="Response_reg"/>
    <property type="match status" value="1"/>
</dbReference>
<dbReference type="Gene3D" id="1.10.10.10">
    <property type="entry name" value="Winged helix-like DNA-binding domain superfamily/Winged helix DNA-binding domain"/>
    <property type="match status" value="1"/>
</dbReference>
<dbReference type="Proteomes" id="UP000430564">
    <property type="component" value="Unassembled WGS sequence"/>
</dbReference>
<dbReference type="PANTHER" id="PTHR44688">
    <property type="entry name" value="DNA-BINDING TRANSCRIPTIONAL ACTIVATOR DEVR_DOSR"/>
    <property type="match status" value="1"/>
</dbReference>
<comment type="caution">
    <text evidence="7">The sequence shown here is derived from an EMBL/GenBank/DDBJ whole genome shotgun (WGS) entry which is preliminary data.</text>
</comment>
<name>A0A6I1EUW3_9BURK</name>
<evidence type="ECO:0000256" key="3">
    <source>
        <dbReference type="ARBA" id="ARBA00023163"/>
    </source>
</evidence>
<dbReference type="Pfam" id="PF00196">
    <property type="entry name" value="GerE"/>
    <property type="match status" value="1"/>
</dbReference>
<dbReference type="CDD" id="cd06170">
    <property type="entry name" value="LuxR_C_like"/>
    <property type="match status" value="1"/>
</dbReference>
<protein>
    <submittedName>
        <fullName evidence="7">Response regulator</fullName>
    </submittedName>
</protein>
<dbReference type="RefSeq" id="WP_152157362.1">
    <property type="nucleotide sequence ID" value="NZ_WEHX01000002.1"/>
</dbReference>
<keyword evidence="3" id="KW-0804">Transcription</keyword>
<dbReference type="GO" id="GO:0006355">
    <property type="term" value="P:regulation of DNA-templated transcription"/>
    <property type="evidence" value="ECO:0007669"/>
    <property type="project" value="InterPro"/>
</dbReference>
<dbReference type="InterPro" id="IPR036388">
    <property type="entry name" value="WH-like_DNA-bd_sf"/>
</dbReference>
<organism evidence="7 8">
    <name type="scientific">Sutterella seckii</name>
    <dbReference type="NCBI Taxonomy" id="1944635"/>
    <lineage>
        <taxon>Bacteria</taxon>
        <taxon>Pseudomonadati</taxon>
        <taxon>Pseudomonadota</taxon>
        <taxon>Betaproteobacteria</taxon>
        <taxon>Burkholderiales</taxon>
        <taxon>Sutterellaceae</taxon>
        <taxon>Sutterella</taxon>
    </lineage>
</organism>
<evidence type="ECO:0000256" key="1">
    <source>
        <dbReference type="ARBA" id="ARBA00023015"/>
    </source>
</evidence>
<dbReference type="AlphaFoldDB" id="A0A6I1EUW3"/>
<dbReference type="SMART" id="SM00421">
    <property type="entry name" value="HTH_LUXR"/>
    <property type="match status" value="1"/>
</dbReference>
<sequence length="239" mass="26378">MTSIAESLLSLGPAMSGAADERLVWVVDDDDVRESLSFALQLRYKTAAFPSALAFLSRADLDRPGCLVIADDMAQTASGSIQDELARLRSPVSVIFLTKETDLRTAVKYLQMGAVSVLEKPVDPEELDHAVDLGLERSILRDRRYRLERLFETLSRRERQIFVLVCQGLRNGDIAELLNLSQRTVEVHRAHISRKLGNASPIRLLYELTQTLGGNIISAEFDGLDPQKLANAISAGEAS</sequence>
<dbReference type="PROSITE" id="PS50043">
    <property type="entry name" value="HTH_LUXR_2"/>
    <property type="match status" value="1"/>
</dbReference>
<proteinExistence type="predicted"/>
<accession>A0A6I1EUW3</accession>
<dbReference type="InterPro" id="IPR000792">
    <property type="entry name" value="Tscrpt_reg_LuxR_C"/>
</dbReference>
<keyword evidence="1" id="KW-0805">Transcription regulation</keyword>
<dbReference type="GO" id="GO:0003677">
    <property type="term" value="F:DNA binding"/>
    <property type="evidence" value="ECO:0007669"/>
    <property type="project" value="UniProtKB-KW"/>
</dbReference>
<dbReference type="Gene3D" id="3.40.50.2300">
    <property type="match status" value="1"/>
</dbReference>
<evidence type="ECO:0000313" key="8">
    <source>
        <dbReference type="Proteomes" id="UP000430564"/>
    </source>
</evidence>
<dbReference type="PRINTS" id="PR00038">
    <property type="entry name" value="HTHLUXR"/>
</dbReference>
<dbReference type="EMBL" id="WEHX01000002">
    <property type="protein sequence ID" value="KAB7663091.1"/>
    <property type="molecule type" value="Genomic_DNA"/>
</dbReference>
<dbReference type="SUPFAM" id="SSF52172">
    <property type="entry name" value="CheY-like"/>
    <property type="match status" value="1"/>
</dbReference>
<dbReference type="OrthoDB" id="9154877at2"/>
<evidence type="ECO:0000256" key="2">
    <source>
        <dbReference type="ARBA" id="ARBA00023125"/>
    </source>
</evidence>
<dbReference type="PANTHER" id="PTHR44688:SF16">
    <property type="entry name" value="DNA-BINDING TRANSCRIPTIONAL ACTIVATOR DEVR_DOSR"/>
    <property type="match status" value="1"/>
</dbReference>
<comment type="caution">
    <text evidence="4">Lacks conserved residue(s) required for the propagation of feature annotation.</text>
</comment>
<dbReference type="InterPro" id="IPR016032">
    <property type="entry name" value="Sig_transdc_resp-reg_C-effctor"/>
</dbReference>
<dbReference type="InterPro" id="IPR011006">
    <property type="entry name" value="CheY-like_superfamily"/>
</dbReference>
<dbReference type="SMART" id="SM00448">
    <property type="entry name" value="REC"/>
    <property type="match status" value="1"/>
</dbReference>
<dbReference type="PROSITE" id="PS00622">
    <property type="entry name" value="HTH_LUXR_1"/>
    <property type="match status" value="1"/>
</dbReference>
<feature type="domain" description="Response regulatory" evidence="6">
    <location>
        <begin position="22"/>
        <end position="135"/>
    </location>
</feature>
<evidence type="ECO:0000313" key="7">
    <source>
        <dbReference type="EMBL" id="KAB7663091.1"/>
    </source>
</evidence>
<dbReference type="GO" id="GO:0000160">
    <property type="term" value="P:phosphorelay signal transduction system"/>
    <property type="evidence" value="ECO:0007669"/>
    <property type="project" value="InterPro"/>
</dbReference>
<reference evidence="7 8" key="1">
    <citation type="submission" date="2019-10" db="EMBL/GenBank/DDBJ databases">
        <title>Genome diversity of Sutterella seckii.</title>
        <authorList>
            <person name="Chaplin A.V."/>
            <person name="Sokolova S.R."/>
            <person name="Mosin K.A."/>
            <person name="Ivanova E.L."/>
            <person name="Kochetkova T.O."/>
            <person name="Goltsov A.Y."/>
            <person name="Trofimov D.Y."/>
            <person name="Efimov B.A."/>
        </authorList>
    </citation>
    <scope>NUCLEOTIDE SEQUENCE [LARGE SCALE GENOMIC DNA]</scope>
    <source>
        <strain evidence="7 8">ASD393</strain>
    </source>
</reference>
<evidence type="ECO:0000259" key="5">
    <source>
        <dbReference type="PROSITE" id="PS50043"/>
    </source>
</evidence>
<gene>
    <name evidence="7" type="ORF">GBM95_00895</name>
</gene>